<comment type="similarity">
    <text evidence="2">Belongs to the type III secretion exporter family.</text>
</comment>
<evidence type="ECO:0000256" key="7">
    <source>
        <dbReference type="ARBA" id="ARBA00023136"/>
    </source>
</evidence>
<dbReference type="EMBL" id="AMZO01000003">
    <property type="protein sequence ID" value="ELR67223.1"/>
    <property type="molecule type" value="Genomic_DNA"/>
</dbReference>
<dbReference type="AlphaFoldDB" id="L8JG41"/>
<evidence type="ECO:0000313" key="11">
    <source>
        <dbReference type="Proteomes" id="UP000011134"/>
    </source>
</evidence>
<evidence type="ECO:0000256" key="3">
    <source>
        <dbReference type="ARBA" id="ARBA00022475"/>
    </source>
</evidence>
<keyword evidence="3" id="KW-1003">Cell membrane</keyword>
<feature type="compositionally biased region" description="Basic and acidic residues" evidence="8">
    <location>
        <begin position="1"/>
        <end position="13"/>
    </location>
</feature>
<dbReference type="NCBIfam" id="TIGR01404">
    <property type="entry name" value="FlhB_rel_III"/>
    <property type="match status" value="1"/>
</dbReference>
<proteinExistence type="inferred from homology"/>
<evidence type="ECO:0000256" key="6">
    <source>
        <dbReference type="ARBA" id="ARBA00023026"/>
    </source>
</evidence>
<dbReference type="PANTHER" id="PTHR30531:SF14">
    <property type="entry name" value="SURFACE PRESENTATION OF ANTIGENS PROTEIN SPAS"/>
    <property type="match status" value="1"/>
</dbReference>
<sequence length="348" mass="39299">MSEKTEKPTPKKVRDARKKGQVAKSKEIPSLATMLVTIMWLVIDHSRLMIKLEALFTLPTRLIDLPFSKAAEVAMQQTLTLIMEMLAPFLAAIVLTGIVANIGQFGPLFAPEALKIDINKLNPVSGAKKIFSTKNLVEFFISLLKILILGLMVALVMRFHLRDVLLLPYNPTEALLPVAGQLFLLLCLFVISPLILIALLDLLYQRYNHEKELKMSKDEVKREFKDSEGNPEIKGKRKEFHRELQANSMPKQLKKTSVVVANPTHLVVGLRYDEEDCKIPAVSLKYKGVQAKKLRKLAEQEGIPVLENIPLARTLHAEVDLYDAIPAHLFEPVAEVINWLKMLENDEK</sequence>
<dbReference type="InterPro" id="IPR006135">
    <property type="entry name" value="T3SS_substrate_exporter"/>
</dbReference>
<dbReference type="PATRIC" id="fig|1056511.3.peg.794"/>
<evidence type="ECO:0000256" key="1">
    <source>
        <dbReference type="ARBA" id="ARBA00004651"/>
    </source>
</evidence>
<evidence type="ECO:0000256" key="8">
    <source>
        <dbReference type="SAM" id="MobiDB-lite"/>
    </source>
</evidence>
<feature type="transmembrane region" description="Helical" evidence="9">
    <location>
        <begin position="27"/>
        <end position="43"/>
    </location>
</feature>
<evidence type="ECO:0000256" key="2">
    <source>
        <dbReference type="ARBA" id="ARBA00010690"/>
    </source>
</evidence>
<dbReference type="InterPro" id="IPR006307">
    <property type="entry name" value="BsaZ-like"/>
</dbReference>
<dbReference type="SUPFAM" id="SSF160544">
    <property type="entry name" value="EscU C-terminal domain-like"/>
    <property type="match status" value="1"/>
</dbReference>
<dbReference type="PRINTS" id="PR00950">
    <property type="entry name" value="TYPE3IMSPROT"/>
</dbReference>
<comment type="subcellular location">
    <subcellularLocation>
        <location evidence="1">Cell membrane</location>
        <topology evidence="1">Multi-pass membrane protein</topology>
    </subcellularLocation>
</comment>
<dbReference type="RefSeq" id="WP_007462669.1">
    <property type="nucleotide sequence ID" value="NZ_AMZO01000003.1"/>
</dbReference>
<dbReference type="InterPro" id="IPR029025">
    <property type="entry name" value="T3SS_substrate_exporter_C"/>
</dbReference>
<keyword evidence="11" id="KW-1185">Reference proteome</keyword>
<dbReference type="Proteomes" id="UP000011134">
    <property type="component" value="Unassembled WGS sequence"/>
</dbReference>
<dbReference type="GO" id="GO:0009306">
    <property type="term" value="P:protein secretion"/>
    <property type="evidence" value="ECO:0007669"/>
    <property type="project" value="InterPro"/>
</dbReference>
<dbReference type="GO" id="GO:0005886">
    <property type="term" value="C:plasma membrane"/>
    <property type="evidence" value="ECO:0007669"/>
    <property type="project" value="UniProtKB-SubCell"/>
</dbReference>
<dbReference type="OrthoDB" id="9807950at2"/>
<evidence type="ECO:0000256" key="5">
    <source>
        <dbReference type="ARBA" id="ARBA00022989"/>
    </source>
</evidence>
<gene>
    <name evidence="10" type="ORF">C942_02732</name>
</gene>
<keyword evidence="4 9" id="KW-0812">Transmembrane</keyword>
<accession>L8JG41</accession>
<protein>
    <submittedName>
        <fullName evidence="10">Type III secretion inner membrane protein</fullName>
    </submittedName>
</protein>
<keyword evidence="5 9" id="KW-1133">Transmembrane helix</keyword>
<evidence type="ECO:0000256" key="9">
    <source>
        <dbReference type="SAM" id="Phobius"/>
    </source>
</evidence>
<comment type="caution">
    <text evidence="10">The sequence shown here is derived from an EMBL/GenBank/DDBJ whole genome shotgun (WGS) entry which is preliminary data.</text>
</comment>
<feature type="transmembrane region" description="Helical" evidence="9">
    <location>
        <begin position="136"/>
        <end position="161"/>
    </location>
</feature>
<dbReference type="Pfam" id="PF01312">
    <property type="entry name" value="Bac_export_2"/>
    <property type="match status" value="1"/>
</dbReference>
<dbReference type="PANTHER" id="PTHR30531">
    <property type="entry name" value="FLAGELLAR BIOSYNTHETIC PROTEIN FLHB"/>
    <property type="match status" value="1"/>
</dbReference>
<keyword evidence="7 9" id="KW-0472">Membrane</keyword>
<organism evidence="10 11">
    <name type="scientific">Photobacterium marinum</name>
    <dbReference type="NCBI Taxonomy" id="1056511"/>
    <lineage>
        <taxon>Bacteria</taxon>
        <taxon>Pseudomonadati</taxon>
        <taxon>Pseudomonadota</taxon>
        <taxon>Gammaproteobacteria</taxon>
        <taxon>Vibrionales</taxon>
        <taxon>Vibrionaceae</taxon>
        <taxon>Photobacterium</taxon>
    </lineage>
</organism>
<evidence type="ECO:0000313" key="10">
    <source>
        <dbReference type="EMBL" id="ELR67223.1"/>
    </source>
</evidence>
<name>L8JG41_9GAMM</name>
<evidence type="ECO:0000256" key="4">
    <source>
        <dbReference type="ARBA" id="ARBA00022692"/>
    </source>
</evidence>
<reference evidence="10 11" key="1">
    <citation type="submission" date="2012-12" db="EMBL/GenBank/DDBJ databases">
        <title>Genome Assembly of Photobacterium sp. AK15.</title>
        <authorList>
            <person name="Khatri I."/>
            <person name="Vaidya B."/>
            <person name="Srinivas T.N.R."/>
            <person name="Subramanian S."/>
            <person name="Pinnaka A."/>
        </authorList>
    </citation>
    <scope>NUCLEOTIDE SEQUENCE [LARGE SCALE GENOMIC DNA]</scope>
    <source>
        <strain evidence="10 11">AK15</strain>
    </source>
</reference>
<keyword evidence="6" id="KW-0843">Virulence</keyword>
<dbReference type="Gene3D" id="3.40.1690.10">
    <property type="entry name" value="secretion proteins EscU"/>
    <property type="match status" value="1"/>
</dbReference>
<feature type="region of interest" description="Disordered" evidence="8">
    <location>
        <begin position="1"/>
        <end position="21"/>
    </location>
</feature>
<feature type="transmembrane region" description="Helical" evidence="9">
    <location>
        <begin position="181"/>
        <end position="204"/>
    </location>
</feature>
<feature type="transmembrane region" description="Helical" evidence="9">
    <location>
        <begin position="85"/>
        <end position="110"/>
    </location>
</feature>